<keyword evidence="1" id="KW-0732">Signal</keyword>
<dbReference type="Proteomes" id="UP000515163">
    <property type="component" value="Unplaced"/>
</dbReference>
<dbReference type="AlphaFoldDB" id="A0A6P8IY19"/>
<dbReference type="InParanoid" id="A0A6P8IY19"/>
<accession>A0A6P8IY19</accession>
<dbReference type="RefSeq" id="XP_031572047.1">
    <property type="nucleotide sequence ID" value="XM_031716187.1"/>
</dbReference>
<dbReference type="KEGG" id="aten:116306141"/>
<dbReference type="GeneID" id="116306141"/>
<dbReference type="OrthoDB" id="2142040at2759"/>
<dbReference type="InterPro" id="IPR006616">
    <property type="entry name" value="DM9_repeat"/>
</dbReference>
<feature type="signal peptide" evidence="1">
    <location>
        <begin position="1"/>
        <end position="23"/>
    </location>
</feature>
<sequence length="204" mass="22831">MGSFWMKFSILLAVVFMLETANAASNLKWIKASNGQVPEYAVAGGENYPGEVLYVARVGISSGLTPGKMNPSSRLAHTSWGGKEHYRSSYEILTNPGWRSHLEWKKSSGKTPPANAVVGGSDKGKPLYVSRFLYSDGHMIPGKAAYFYGYAYVGYGGKEYYKREWWVLVEHTSSGRKREMSSRFEYPELPDVEPLKRAPILDDQ</sequence>
<feature type="chain" id="PRO_5028297967" evidence="1">
    <location>
        <begin position="24"/>
        <end position="204"/>
    </location>
</feature>
<evidence type="ECO:0000313" key="3">
    <source>
        <dbReference type="RefSeq" id="XP_031572047.1"/>
    </source>
</evidence>
<organism evidence="2 3">
    <name type="scientific">Actinia tenebrosa</name>
    <name type="common">Australian red waratah sea anemone</name>
    <dbReference type="NCBI Taxonomy" id="6105"/>
    <lineage>
        <taxon>Eukaryota</taxon>
        <taxon>Metazoa</taxon>
        <taxon>Cnidaria</taxon>
        <taxon>Anthozoa</taxon>
        <taxon>Hexacorallia</taxon>
        <taxon>Actiniaria</taxon>
        <taxon>Actiniidae</taxon>
        <taxon>Actinia</taxon>
    </lineage>
</organism>
<reference evidence="3" key="1">
    <citation type="submission" date="2025-08" db="UniProtKB">
        <authorList>
            <consortium name="RefSeq"/>
        </authorList>
    </citation>
    <scope>IDENTIFICATION</scope>
</reference>
<evidence type="ECO:0000256" key="1">
    <source>
        <dbReference type="SAM" id="SignalP"/>
    </source>
</evidence>
<dbReference type="PANTHER" id="PTHR31649:SF1">
    <property type="entry name" value="FARNESOIC ACID O-METHYL TRANSFERASE DOMAIN-CONTAINING PROTEIN"/>
    <property type="match status" value="1"/>
</dbReference>
<protein>
    <submittedName>
        <fullName evidence="3">Natterin-4-like</fullName>
    </submittedName>
</protein>
<gene>
    <name evidence="3" type="primary">LOC116306141</name>
</gene>
<proteinExistence type="predicted"/>
<dbReference type="SMART" id="SM00696">
    <property type="entry name" value="DM9"/>
    <property type="match status" value="2"/>
</dbReference>
<dbReference type="Pfam" id="PF11901">
    <property type="entry name" value="DM9"/>
    <property type="match status" value="1"/>
</dbReference>
<dbReference type="PANTHER" id="PTHR31649">
    <property type="entry name" value="AGAP009604-PA"/>
    <property type="match status" value="1"/>
</dbReference>
<evidence type="ECO:0000313" key="2">
    <source>
        <dbReference type="Proteomes" id="UP000515163"/>
    </source>
</evidence>
<name>A0A6P8IY19_ACTTE</name>
<keyword evidence="2" id="KW-1185">Reference proteome</keyword>